<reference evidence="6 8" key="1">
    <citation type="submission" date="2018-06" db="EMBL/GenBank/DDBJ databases">
        <authorList>
            <consortium name="Pathogen Informatics"/>
            <person name="Doyle S."/>
        </authorList>
    </citation>
    <scope>NUCLEOTIDE SEQUENCE [LARGE SCALE GENOMIC DNA]</scope>
    <source>
        <strain evidence="6 8">NCTC10597</strain>
    </source>
</reference>
<dbReference type="InterPro" id="IPR050266">
    <property type="entry name" value="AB_hydrolase_sf"/>
</dbReference>
<feature type="binding site" evidence="3">
    <location>
        <position position="11"/>
    </location>
    <ligand>
        <name>substrate</name>
    </ligand>
</feature>
<evidence type="ECO:0000256" key="4">
    <source>
        <dbReference type="SAM" id="Phobius"/>
    </source>
</evidence>
<dbReference type="Pfam" id="PF12146">
    <property type="entry name" value="Hydrolase_4"/>
    <property type="match status" value="1"/>
</dbReference>
<evidence type="ECO:0000313" key="6">
    <source>
        <dbReference type="EMBL" id="STX10871.1"/>
    </source>
</evidence>
<keyword evidence="4" id="KW-0812">Transmembrane</keyword>
<dbReference type="PANTHER" id="PTHR43798">
    <property type="entry name" value="MONOACYLGLYCEROL LIPASE"/>
    <property type="match status" value="1"/>
</dbReference>
<feature type="binding site" evidence="3">
    <location>
        <position position="81"/>
    </location>
    <ligand>
        <name>substrate</name>
    </ligand>
</feature>
<dbReference type="EC" id="3.1.1.1" evidence="6"/>
<dbReference type="Proteomes" id="UP000254330">
    <property type="component" value="Unassembled WGS sequence"/>
</dbReference>
<keyword evidence="9" id="KW-1185">Reference proteome</keyword>
<dbReference type="PANTHER" id="PTHR43798:SF31">
    <property type="entry name" value="AB HYDROLASE SUPERFAMILY PROTEIN YCLE"/>
    <property type="match status" value="1"/>
</dbReference>
<dbReference type="AlphaFoldDB" id="A0A8B4QDP2"/>
<accession>A0A8B4QDP2</accession>
<evidence type="ECO:0000256" key="1">
    <source>
        <dbReference type="ARBA" id="ARBA00022801"/>
    </source>
</evidence>
<feature type="transmembrane region" description="Helical" evidence="4">
    <location>
        <begin position="74"/>
        <end position="91"/>
    </location>
</feature>
<organism evidence="6 8">
    <name type="scientific">Kurthia zopfii</name>
    <dbReference type="NCBI Taxonomy" id="1650"/>
    <lineage>
        <taxon>Bacteria</taxon>
        <taxon>Bacillati</taxon>
        <taxon>Bacillota</taxon>
        <taxon>Bacilli</taxon>
        <taxon>Bacillales</taxon>
        <taxon>Caryophanaceae</taxon>
        <taxon>Kurthia</taxon>
    </lineage>
</organism>
<gene>
    <name evidence="6" type="primary">est_3</name>
    <name evidence="7" type="ORF">DFR61_104100</name>
    <name evidence="6" type="ORF">NCTC10597_02663</name>
</gene>
<dbReference type="Proteomes" id="UP000294641">
    <property type="component" value="Unassembled WGS sequence"/>
</dbReference>
<dbReference type="Gene3D" id="3.40.50.1820">
    <property type="entry name" value="alpha/beta hydrolase"/>
    <property type="match status" value="1"/>
</dbReference>
<keyword evidence="4" id="KW-1133">Transmembrane helix</keyword>
<reference evidence="7 9" key="2">
    <citation type="submission" date="2019-03" db="EMBL/GenBank/DDBJ databases">
        <title>Genomic Encyclopedia of Type Strains, Phase IV (KMG-IV): sequencing the most valuable type-strain genomes for metagenomic binning, comparative biology and taxonomic classification.</title>
        <authorList>
            <person name="Goeker M."/>
        </authorList>
    </citation>
    <scope>NUCLEOTIDE SEQUENCE [LARGE SCALE GENOMIC DNA]</scope>
    <source>
        <strain evidence="7 9">DSM 20580</strain>
    </source>
</reference>
<dbReference type="RefSeq" id="WP_109348859.1">
    <property type="nucleotide sequence ID" value="NZ_BJUE01000002.1"/>
</dbReference>
<dbReference type="PIRSF" id="PIRSF017388">
    <property type="entry name" value="Esterase_lipase"/>
    <property type="match status" value="1"/>
</dbReference>
<feature type="active site" description="Charge relay system" evidence="2">
    <location>
        <position position="179"/>
    </location>
</feature>
<name>A0A8B4QDP2_9BACL</name>
<evidence type="ECO:0000256" key="3">
    <source>
        <dbReference type="PIRSR" id="PIRSR017388-2"/>
    </source>
</evidence>
<evidence type="ECO:0000313" key="9">
    <source>
        <dbReference type="Proteomes" id="UP000294641"/>
    </source>
</evidence>
<sequence>MKTGILFIHGFTGNTVEVQPLADFIAERNEKIICSIPTLSGHGVELKLHGVRATHWFRDVENAYRTLASKVDQVVVVGFSMGGVLALYLALRYPVKRLVLLSAAVKYIDPKQLYLVAKELLMNRKNLTDEQNRWLQHCFYQAKNMNPMAIKSFTEVVHQVTPYLSEISQPVMIVQGEQDGLVPKETADYLFDHLGSTEKIKYFSKNGHHHICFSDDRTKWFEQVYDFIFKENKNQNIMPDCN</sequence>
<dbReference type="GO" id="GO:0106435">
    <property type="term" value="F:carboxylesterase activity"/>
    <property type="evidence" value="ECO:0007669"/>
    <property type="project" value="UniProtKB-EC"/>
</dbReference>
<feature type="active site" description="Nucleophile" evidence="2">
    <location>
        <position position="80"/>
    </location>
</feature>
<dbReference type="EMBL" id="UGNP01000001">
    <property type="protein sequence ID" value="STX10871.1"/>
    <property type="molecule type" value="Genomic_DNA"/>
</dbReference>
<comment type="caution">
    <text evidence="6">The sequence shown here is derived from an EMBL/GenBank/DDBJ whole genome shotgun (WGS) entry which is preliminary data.</text>
</comment>
<evidence type="ECO:0000313" key="7">
    <source>
        <dbReference type="EMBL" id="TDR42210.1"/>
    </source>
</evidence>
<dbReference type="InterPro" id="IPR029058">
    <property type="entry name" value="AB_hydrolase_fold"/>
</dbReference>
<protein>
    <submittedName>
        <fullName evidence="6">Carboxylesterase</fullName>
        <ecNumber evidence="6">3.1.1.1</ecNumber>
    </submittedName>
    <submittedName>
        <fullName evidence="7">Esterase/lipase</fullName>
    </submittedName>
</protein>
<feature type="active site" description="Charge relay system" evidence="2">
    <location>
        <position position="209"/>
    </location>
</feature>
<keyword evidence="4" id="KW-0472">Membrane</keyword>
<dbReference type="OrthoDB" id="9786110at2"/>
<evidence type="ECO:0000256" key="2">
    <source>
        <dbReference type="PIRSR" id="PIRSR017388-1"/>
    </source>
</evidence>
<dbReference type="InterPro" id="IPR022742">
    <property type="entry name" value="Hydrolase_4"/>
</dbReference>
<dbReference type="InterPro" id="IPR012354">
    <property type="entry name" value="Esterase_lipase"/>
</dbReference>
<evidence type="ECO:0000259" key="5">
    <source>
        <dbReference type="Pfam" id="PF12146"/>
    </source>
</evidence>
<dbReference type="EMBL" id="SNZG01000004">
    <property type="protein sequence ID" value="TDR42210.1"/>
    <property type="molecule type" value="Genomic_DNA"/>
</dbReference>
<dbReference type="GO" id="GO:0016020">
    <property type="term" value="C:membrane"/>
    <property type="evidence" value="ECO:0007669"/>
    <property type="project" value="TreeGrafter"/>
</dbReference>
<feature type="domain" description="Serine aminopeptidase S33" evidence="5">
    <location>
        <begin position="5"/>
        <end position="213"/>
    </location>
</feature>
<keyword evidence="1 6" id="KW-0378">Hydrolase</keyword>
<proteinExistence type="predicted"/>
<evidence type="ECO:0000313" key="8">
    <source>
        <dbReference type="Proteomes" id="UP000254330"/>
    </source>
</evidence>
<dbReference type="SUPFAM" id="SSF53474">
    <property type="entry name" value="alpha/beta-Hydrolases"/>
    <property type="match status" value="1"/>
</dbReference>